<evidence type="ECO:0000256" key="2">
    <source>
        <dbReference type="ARBA" id="ARBA00008779"/>
    </source>
</evidence>
<dbReference type="InterPro" id="IPR000917">
    <property type="entry name" value="Sulfatase_N"/>
</dbReference>
<dbReference type="PANTHER" id="PTHR42693:SF42">
    <property type="entry name" value="ARYLSULFATASE G"/>
    <property type="match status" value="1"/>
</dbReference>
<sequence length="883" mass="97202">MRKDLMEIRNINLAITSNFTSNQFHMKNTILLFLLSLLLIPQLYGQAIDRPNILIFYVDDLGWQDTNLNNVGPPVPWETPNMEALAADGAKFSQAYSPAPTCAPSRAAMLSGRHPIKTKLTQVSGGKLPKLNNAQAANKLIGPYYPKRLDVDEYTIAEALSANGYHTGHVGKWHIDGANGFPVAVDQGFDTEFTSRGVQQGMSDRYDISNFGGNDPNYPLDADGIPYDSVTDEAVAYLEDRVAANGGSGEPFFLYMATWLVHTPIQTRDLPMLQDITQTLVDAGEIDPADVGPNGIPTETTPLTAAGEHNPFYGAMVQTLDWSLGKLVDYLKATDDPRHPGMKLFDTTYIIFSSDNGASEQNNADNGYEVVADNFPLDEGKTSSREGGIRVPLVITGPGIGVNEFDNVVNGLDFFPTILSLTDTTLDSELNADLDGADLSDLLKGNSTIVEQTIGGVATERTDLFWHYPSVGSDIKAKSSIRRGNYKLYKKYIDNTYEAYQLYDGGDTFVDINEQIDVINTMDQTLKQDMINTLEAYLASNDARYPSWNPDYSEPDGPLPNQLLVPAINLVTYDENSGVATAIIANDSGEAGISYGHLLYRKNEPNVEWYEAGAVTINDNVITADVPDDATGIVFNLRDENNFLVLSEELEIINITKITLNTVDEIQLFEPESSDVYAELVGNTTANSAFVQMRTVGGGDGFNINVKAEAPVLCEKIVFRVRSREGDTANFDVTIGETTHSFEYTSTRDADDLYYEFDTPITFTESAKAMEVMVTDLVNADADVVPRFRVYDISFHLDLESLGVEEVKDTFQNLLVFPNPAKGVFSLNKPIQSGVLYNIHGAKTLEFKNQHKNIDISHIKSGVYFLQAIEANGNKTTLKLIKK</sequence>
<evidence type="ECO:0000259" key="7">
    <source>
        <dbReference type="Pfam" id="PF00884"/>
    </source>
</evidence>
<protein>
    <submittedName>
        <fullName evidence="9">Putative secreted protein (Por secretion system target)</fullName>
    </submittedName>
</protein>
<dbReference type="SUPFAM" id="SSF53649">
    <property type="entry name" value="Alkaline phosphatase-like"/>
    <property type="match status" value="1"/>
</dbReference>
<evidence type="ECO:0000256" key="3">
    <source>
        <dbReference type="ARBA" id="ARBA00022723"/>
    </source>
</evidence>
<keyword evidence="3" id="KW-0479">Metal-binding</keyword>
<evidence type="ECO:0000256" key="4">
    <source>
        <dbReference type="ARBA" id="ARBA00022729"/>
    </source>
</evidence>
<feature type="domain" description="Sulfatase N-terminal" evidence="7">
    <location>
        <begin position="51"/>
        <end position="423"/>
    </location>
</feature>
<name>A0A368ZKH1_9FLAO</name>
<evidence type="ECO:0000313" key="9">
    <source>
        <dbReference type="EMBL" id="RCW92125.1"/>
    </source>
</evidence>
<dbReference type="Pfam" id="PF18962">
    <property type="entry name" value="Por_Secre_tail"/>
    <property type="match status" value="1"/>
</dbReference>
<dbReference type="Gene3D" id="3.40.720.10">
    <property type="entry name" value="Alkaline Phosphatase, subunit A"/>
    <property type="match status" value="1"/>
</dbReference>
<proteinExistence type="inferred from homology"/>
<accession>A0A368ZKH1</accession>
<keyword evidence="10" id="KW-1185">Reference proteome</keyword>
<dbReference type="GO" id="GO:0004065">
    <property type="term" value="F:arylsulfatase activity"/>
    <property type="evidence" value="ECO:0007669"/>
    <property type="project" value="TreeGrafter"/>
</dbReference>
<feature type="domain" description="Secretion system C-terminal sorting" evidence="8">
    <location>
        <begin position="816"/>
        <end position="881"/>
    </location>
</feature>
<evidence type="ECO:0000256" key="1">
    <source>
        <dbReference type="ARBA" id="ARBA00001913"/>
    </source>
</evidence>
<dbReference type="InterPro" id="IPR024607">
    <property type="entry name" value="Sulfatase_CS"/>
</dbReference>
<dbReference type="InterPro" id="IPR017850">
    <property type="entry name" value="Alkaline_phosphatase_core_sf"/>
</dbReference>
<dbReference type="NCBIfam" id="TIGR04183">
    <property type="entry name" value="Por_Secre_tail"/>
    <property type="match status" value="1"/>
</dbReference>
<comment type="similarity">
    <text evidence="2">Belongs to the sulfatase family.</text>
</comment>
<dbReference type="Pfam" id="PF00884">
    <property type="entry name" value="Sulfatase"/>
    <property type="match status" value="1"/>
</dbReference>
<reference evidence="9 10" key="1">
    <citation type="submission" date="2018-07" db="EMBL/GenBank/DDBJ databases">
        <title>Genomic Encyclopedia of Type Strains, Phase III (KMG-III): the genomes of soil and plant-associated and newly described type strains.</title>
        <authorList>
            <person name="Whitman W."/>
        </authorList>
    </citation>
    <scope>NUCLEOTIDE SEQUENCE [LARGE SCALE GENOMIC DNA]</scope>
    <source>
        <strain evidence="9 10">CECT 7958</strain>
    </source>
</reference>
<evidence type="ECO:0000259" key="8">
    <source>
        <dbReference type="Pfam" id="PF18962"/>
    </source>
</evidence>
<dbReference type="PROSITE" id="PS00149">
    <property type="entry name" value="SULFATASE_2"/>
    <property type="match status" value="1"/>
</dbReference>
<dbReference type="InterPro" id="IPR026444">
    <property type="entry name" value="Secre_tail"/>
</dbReference>
<dbReference type="GO" id="GO:0046872">
    <property type="term" value="F:metal ion binding"/>
    <property type="evidence" value="ECO:0007669"/>
    <property type="project" value="UniProtKB-KW"/>
</dbReference>
<dbReference type="EMBL" id="QPJO01000002">
    <property type="protein sequence ID" value="RCW92125.1"/>
    <property type="molecule type" value="Genomic_DNA"/>
</dbReference>
<comment type="caution">
    <text evidence="9">The sequence shown here is derived from an EMBL/GenBank/DDBJ whole genome shotgun (WGS) entry which is preliminary data.</text>
</comment>
<dbReference type="AlphaFoldDB" id="A0A368ZKH1"/>
<dbReference type="PANTHER" id="PTHR42693">
    <property type="entry name" value="ARYLSULFATASE FAMILY MEMBER"/>
    <property type="match status" value="1"/>
</dbReference>
<keyword evidence="6" id="KW-0106">Calcium</keyword>
<keyword evidence="4" id="KW-0732">Signal</keyword>
<evidence type="ECO:0000256" key="5">
    <source>
        <dbReference type="ARBA" id="ARBA00022801"/>
    </source>
</evidence>
<dbReference type="Proteomes" id="UP000253436">
    <property type="component" value="Unassembled WGS sequence"/>
</dbReference>
<organism evidence="9 10">
    <name type="scientific">Winogradskyella arenosi</name>
    <dbReference type="NCBI Taxonomy" id="533325"/>
    <lineage>
        <taxon>Bacteria</taxon>
        <taxon>Pseudomonadati</taxon>
        <taxon>Bacteroidota</taxon>
        <taxon>Flavobacteriia</taxon>
        <taxon>Flavobacteriales</taxon>
        <taxon>Flavobacteriaceae</taxon>
        <taxon>Winogradskyella</taxon>
    </lineage>
</organism>
<comment type="cofactor">
    <cofactor evidence="1">
        <name>Ca(2+)</name>
        <dbReference type="ChEBI" id="CHEBI:29108"/>
    </cofactor>
</comment>
<gene>
    <name evidence="9" type="ORF">DFQ08_102146</name>
</gene>
<evidence type="ECO:0000313" key="10">
    <source>
        <dbReference type="Proteomes" id="UP000253436"/>
    </source>
</evidence>
<evidence type="ECO:0000256" key="6">
    <source>
        <dbReference type="ARBA" id="ARBA00022837"/>
    </source>
</evidence>
<dbReference type="InterPro" id="IPR050738">
    <property type="entry name" value="Sulfatase"/>
</dbReference>
<keyword evidence="5" id="KW-0378">Hydrolase</keyword>